<dbReference type="EC" id="2.7.13.3" evidence="3"/>
<feature type="coiled-coil region" evidence="15">
    <location>
        <begin position="76"/>
        <end position="103"/>
    </location>
</feature>
<keyword evidence="8 16" id="KW-0812">Transmembrane</keyword>
<dbReference type="SMART" id="SM00388">
    <property type="entry name" value="HisKA"/>
    <property type="match status" value="1"/>
</dbReference>
<dbReference type="InterPro" id="IPR036097">
    <property type="entry name" value="HisK_dim/P_sf"/>
</dbReference>
<dbReference type="SUPFAM" id="SSF55785">
    <property type="entry name" value="PYP-like sensor domain (PAS domain)"/>
    <property type="match status" value="1"/>
</dbReference>
<accession>A0A5C6QLT4</accession>
<keyword evidence="19" id="KW-1185">Reference proteome</keyword>
<evidence type="ECO:0000256" key="2">
    <source>
        <dbReference type="ARBA" id="ARBA00004236"/>
    </source>
</evidence>
<dbReference type="Gene3D" id="3.30.450.20">
    <property type="entry name" value="PAS domain"/>
    <property type="match status" value="1"/>
</dbReference>
<keyword evidence="10 18" id="KW-0418">Kinase</keyword>
<comment type="catalytic activity">
    <reaction evidence="1">
        <text>ATP + protein L-histidine = ADP + protein N-phospho-L-histidine.</text>
        <dbReference type="EC" id="2.7.13.3"/>
    </reaction>
</comment>
<dbReference type="Pfam" id="PF02518">
    <property type="entry name" value="HATPase_c"/>
    <property type="match status" value="1"/>
</dbReference>
<keyword evidence="15" id="KW-0175">Coiled coil</keyword>
<evidence type="ECO:0000256" key="13">
    <source>
        <dbReference type="ARBA" id="ARBA00023012"/>
    </source>
</evidence>
<evidence type="ECO:0000256" key="4">
    <source>
        <dbReference type="ARBA" id="ARBA00022448"/>
    </source>
</evidence>
<feature type="transmembrane region" description="Helical" evidence="16">
    <location>
        <begin position="7"/>
        <end position="24"/>
    </location>
</feature>
<keyword evidence="14 16" id="KW-0472">Membrane</keyword>
<dbReference type="InterPro" id="IPR050351">
    <property type="entry name" value="BphY/WalK/GraS-like"/>
</dbReference>
<evidence type="ECO:0000256" key="11">
    <source>
        <dbReference type="ARBA" id="ARBA00022840"/>
    </source>
</evidence>
<dbReference type="EMBL" id="VOLT01000003">
    <property type="protein sequence ID" value="TWX69759.1"/>
    <property type="molecule type" value="Genomic_DNA"/>
</dbReference>
<dbReference type="InterPro" id="IPR003661">
    <property type="entry name" value="HisK_dim/P_dom"/>
</dbReference>
<dbReference type="CDD" id="cd00082">
    <property type="entry name" value="HisKA"/>
    <property type="match status" value="1"/>
</dbReference>
<reference evidence="18 19" key="1">
    <citation type="submission" date="2019-07" db="EMBL/GenBank/DDBJ databases">
        <title>Genomes of sea-ice associated Colwellia species.</title>
        <authorList>
            <person name="Bowman J.P."/>
        </authorList>
    </citation>
    <scope>NUCLEOTIDE SEQUENCE [LARGE SCALE GENOMIC DNA]</scope>
    <source>
        <strain evidence="18 19">ACAM 459</strain>
    </source>
</reference>
<dbReference type="GO" id="GO:0005524">
    <property type="term" value="F:ATP binding"/>
    <property type="evidence" value="ECO:0007669"/>
    <property type="project" value="UniProtKB-KW"/>
</dbReference>
<dbReference type="GO" id="GO:0005886">
    <property type="term" value="C:plasma membrane"/>
    <property type="evidence" value="ECO:0007669"/>
    <property type="project" value="UniProtKB-SubCell"/>
</dbReference>
<proteinExistence type="predicted"/>
<evidence type="ECO:0000256" key="9">
    <source>
        <dbReference type="ARBA" id="ARBA00022741"/>
    </source>
</evidence>
<dbReference type="NCBIfam" id="TIGR02966">
    <property type="entry name" value="phoR_proteo"/>
    <property type="match status" value="1"/>
</dbReference>
<keyword evidence="11" id="KW-0067">ATP-binding</keyword>
<keyword evidence="13" id="KW-0902">Two-component regulatory system</keyword>
<dbReference type="RefSeq" id="WP_146785702.1">
    <property type="nucleotide sequence ID" value="NZ_VOLT01000003.1"/>
</dbReference>
<dbReference type="GO" id="GO:0016036">
    <property type="term" value="P:cellular response to phosphate starvation"/>
    <property type="evidence" value="ECO:0007669"/>
    <property type="project" value="TreeGrafter"/>
</dbReference>
<comment type="subcellular location">
    <subcellularLocation>
        <location evidence="2">Cell membrane</location>
    </subcellularLocation>
</comment>
<protein>
    <recommendedName>
        <fullName evidence="3">histidine kinase</fullName>
        <ecNumber evidence="3">2.7.13.3</ecNumber>
    </recommendedName>
</protein>
<dbReference type="GO" id="GO:0000155">
    <property type="term" value="F:phosphorelay sensor kinase activity"/>
    <property type="evidence" value="ECO:0007669"/>
    <property type="project" value="InterPro"/>
</dbReference>
<dbReference type="InterPro" id="IPR035965">
    <property type="entry name" value="PAS-like_dom_sf"/>
</dbReference>
<dbReference type="SUPFAM" id="SSF47384">
    <property type="entry name" value="Homodimeric domain of signal transducing histidine kinase"/>
    <property type="match status" value="1"/>
</dbReference>
<dbReference type="FunFam" id="3.30.565.10:FF:000006">
    <property type="entry name" value="Sensor histidine kinase WalK"/>
    <property type="match status" value="1"/>
</dbReference>
<dbReference type="SUPFAM" id="SSF55874">
    <property type="entry name" value="ATPase domain of HSP90 chaperone/DNA topoisomerase II/histidine kinase"/>
    <property type="match status" value="1"/>
</dbReference>
<gene>
    <name evidence="18" type="primary">phoR</name>
    <name evidence="18" type="ORF">ESZ36_07390</name>
</gene>
<keyword evidence="6" id="KW-0597">Phosphoprotein</keyword>
<evidence type="ECO:0000256" key="7">
    <source>
        <dbReference type="ARBA" id="ARBA00022679"/>
    </source>
</evidence>
<evidence type="ECO:0000313" key="19">
    <source>
        <dbReference type="Proteomes" id="UP000321822"/>
    </source>
</evidence>
<evidence type="ECO:0000256" key="16">
    <source>
        <dbReference type="SAM" id="Phobius"/>
    </source>
</evidence>
<dbReference type="AlphaFoldDB" id="A0A5C6QLT4"/>
<feature type="domain" description="Histidine kinase" evidence="17">
    <location>
        <begin position="212"/>
        <end position="428"/>
    </location>
</feature>
<evidence type="ECO:0000256" key="15">
    <source>
        <dbReference type="SAM" id="Coils"/>
    </source>
</evidence>
<dbReference type="Gene3D" id="3.30.565.10">
    <property type="entry name" value="Histidine kinase-like ATPase, C-terminal domain"/>
    <property type="match status" value="1"/>
</dbReference>
<dbReference type="FunFam" id="1.10.287.130:FF:000001">
    <property type="entry name" value="Two-component sensor histidine kinase"/>
    <property type="match status" value="1"/>
</dbReference>
<evidence type="ECO:0000256" key="10">
    <source>
        <dbReference type="ARBA" id="ARBA00022777"/>
    </source>
</evidence>
<keyword evidence="12 16" id="KW-1133">Transmembrane helix</keyword>
<evidence type="ECO:0000256" key="5">
    <source>
        <dbReference type="ARBA" id="ARBA00022475"/>
    </source>
</evidence>
<dbReference type="OrthoDB" id="9813151at2"/>
<evidence type="ECO:0000313" key="18">
    <source>
        <dbReference type="EMBL" id="TWX69759.1"/>
    </source>
</evidence>
<keyword evidence="9" id="KW-0547">Nucleotide-binding</keyword>
<dbReference type="PRINTS" id="PR00344">
    <property type="entry name" value="BCTRLSENSOR"/>
</dbReference>
<evidence type="ECO:0000256" key="1">
    <source>
        <dbReference type="ARBA" id="ARBA00000085"/>
    </source>
</evidence>
<evidence type="ECO:0000256" key="6">
    <source>
        <dbReference type="ARBA" id="ARBA00022553"/>
    </source>
</evidence>
<keyword evidence="5" id="KW-1003">Cell membrane</keyword>
<evidence type="ECO:0000259" key="17">
    <source>
        <dbReference type="PROSITE" id="PS50109"/>
    </source>
</evidence>
<evidence type="ECO:0000256" key="3">
    <source>
        <dbReference type="ARBA" id="ARBA00012438"/>
    </source>
</evidence>
<dbReference type="InterPro" id="IPR004358">
    <property type="entry name" value="Sig_transdc_His_kin-like_C"/>
</dbReference>
<dbReference type="Pfam" id="PF11808">
    <property type="entry name" value="PhoR"/>
    <property type="match status" value="1"/>
</dbReference>
<dbReference type="PROSITE" id="PS50109">
    <property type="entry name" value="HIS_KIN"/>
    <property type="match status" value="1"/>
</dbReference>
<dbReference type="InterPro" id="IPR014310">
    <property type="entry name" value="Sig_transdc_His_kinase_PhoR"/>
</dbReference>
<dbReference type="SMART" id="SM00387">
    <property type="entry name" value="HATPase_c"/>
    <property type="match status" value="1"/>
</dbReference>
<dbReference type="InterPro" id="IPR003594">
    <property type="entry name" value="HATPase_dom"/>
</dbReference>
<dbReference type="InterPro" id="IPR036890">
    <property type="entry name" value="HATPase_C_sf"/>
</dbReference>
<dbReference type="GO" id="GO:0004721">
    <property type="term" value="F:phosphoprotein phosphatase activity"/>
    <property type="evidence" value="ECO:0007669"/>
    <property type="project" value="InterPro"/>
</dbReference>
<dbReference type="PANTHER" id="PTHR45453">
    <property type="entry name" value="PHOSPHATE REGULON SENSOR PROTEIN PHOR"/>
    <property type="match status" value="1"/>
</dbReference>
<dbReference type="PANTHER" id="PTHR45453:SF1">
    <property type="entry name" value="PHOSPHATE REGULON SENSOR PROTEIN PHOR"/>
    <property type="match status" value="1"/>
</dbReference>
<keyword evidence="7 18" id="KW-0808">Transferase</keyword>
<dbReference type="Proteomes" id="UP000321822">
    <property type="component" value="Unassembled WGS sequence"/>
</dbReference>
<feature type="transmembrane region" description="Helical" evidence="16">
    <location>
        <begin position="30"/>
        <end position="47"/>
    </location>
</feature>
<evidence type="ECO:0000256" key="8">
    <source>
        <dbReference type="ARBA" id="ARBA00022692"/>
    </source>
</evidence>
<evidence type="ECO:0000256" key="12">
    <source>
        <dbReference type="ARBA" id="ARBA00022989"/>
    </source>
</evidence>
<dbReference type="Pfam" id="PF00512">
    <property type="entry name" value="HisKA"/>
    <property type="match status" value="1"/>
</dbReference>
<sequence>MHFRLSFISIIYRLLGILLASAFVGWLFDYVLLVMLATSIFLLVWHYHHLFKLINWLWQSKALSPPQAKGVWGYLYDGLYRQVKQQRNKQKQLNEKIRRFRDGAEALPDAALMLSEELTIEWGNKKAQRLLGVRWPEDFGQRIDNLLRAPEFSDYLAHENFEYPCLLASPIHSDVQLEIRLMAYGSENVLLLARDISNLQRLEDMRRDFVANVSHELKTPLTVVRGYVEMIQASQETFDPHWQKAFQTIEGQVSRMDRLVEQLLNLAKVENNSDDEKQSVNMAQLIHTLVDEVTWLNQEKQHKITLDISTDVFILGFETELKSACANLLSNAIAYTPPEGCIEVSWRLMGNKAIFSVKDNGDGIKPEHVNRLTERFYRIDRSRSRDTGGSGLGLAIVKHVLHHHQAELIINSHWGQGSEFSIYFDQSTLSSPPH</sequence>
<name>A0A5C6QLT4_9GAMM</name>
<evidence type="ECO:0000256" key="14">
    <source>
        <dbReference type="ARBA" id="ARBA00023136"/>
    </source>
</evidence>
<dbReference type="Gene3D" id="1.10.287.130">
    <property type="match status" value="1"/>
</dbReference>
<dbReference type="NCBIfam" id="NF008235">
    <property type="entry name" value="PRK11006.1"/>
    <property type="match status" value="1"/>
</dbReference>
<comment type="caution">
    <text evidence="18">The sequence shown here is derived from an EMBL/GenBank/DDBJ whole genome shotgun (WGS) entry which is preliminary data.</text>
</comment>
<organism evidence="18 19">
    <name type="scientific">Colwellia demingiae</name>
    <dbReference type="NCBI Taxonomy" id="89401"/>
    <lineage>
        <taxon>Bacteria</taxon>
        <taxon>Pseudomonadati</taxon>
        <taxon>Pseudomonadota</taxon>
        <taxon>Gammaproteobacteria</taxon>
        <taxon>Alteromonadales</taxon>
        <taxon>Colwelliaceae</taxon>
        <taxon>Colwellia</taxon>
    </lineage>
</organism>
<keyword evidence="4" id="KW-0813">Transport</keyword>
<dbReference type="InterPro" id="IPR021766">
    <property type="entry name" value="PhoR_N"/>
</dbReference>
<dbReference type="InterPro" id="IPR005467">
    <property type="entry name" value="His_kinase_dom"/>
</dbReference>